<feature type="transmembrane region" description="Helical" evidence="9">
    <location>
        <begin position="185"/>
        <end position="208"/>
    </location>
</feature>
<feature type="active site" description="Proton donor" evidence="8">
    <location>
        <position position="200"/>
    </location>
</feature>
<feature type="transmembrane region" description="Helical" evidence="9">
    <location>
        <begin position="90"/>
        <end position="108"/>
    </location>
</feature>
<evidence type="ECO:0000313" key="11">
    <source>
        <dbReference type="Proteomes" id="UP000029859"/>
    </source>
</evidence>
<keyword evidence="11" id="KW-1185">Reference proteome</keyword>
<reference evidence="10 11" key="1">
    <citation type="submission" date="2014-09" db="EMBL/GenBank/DDBJ databases">
        <title>Draft genome sequence of an obligately methylotrophic methanogen, Methanococcoides methylutens, isolated from marine sediment.</title>
        <authorList>
            <person name="Guan Y."/>
            <person name="Ngugi D.K."/>
            <person name="Blom J."/>
            <person name="Ali S."/>
            <person name="Ferry J.G."/>
            <person name="Stingl U."/>
        </authorList>
    </citation>
    <scope>NUCLEOTIDE SEQUENCE [LARGE SCALE GENOMIC DNA]</scope>
    <source>
        <strain evidence="10 11">DSM 2657</strain>
    </source>
</reference>
<dbReference type="PIRSF" id="PIRSF025737">
    <property type="entry name" value="Cyco1"/>
    <property type="match status" value="1"/>
</dbReference>
<keyword evidence="2" id="KW-1003">Cell membrane</keyword>
<feature type="transmembrane region" description="Helical" evidence="9">
    <location>
        <begin position="27"/>
        <end position="43"/>
    </location>
</feature>
<dbReference type="GO" id="GO:0005886">
    <property type="term" value="C:plasma membrane"/>
    <property type="evidence" value="ECO:0007669"/>
    <property type="project" value="UniProtKB-SubCell"/>
</dbReference>
<evidence type="ECO:0000256" key="6">
    <source>
        <dbReference type="ARBA" id="ARBA00022989"/>
    </source>
</evidence>
<dbReference type="AlphaFoldDB" id="A0A099T2F7"/>
<dbReference type="RefSeq" id="WP_048193701.1">
    <property type="nucleotide sequence ID" value="NZ_CAAGSM010000006.1"/>
</dbReference>
<evidence type="ECO:0000256" key="8">
    <source>
        <dbReference type="PIRSR" id="PIRSR025737-1"/>
    </source>
</evidence>
<evidence type="ECO:0000256" key="5">
    <source>
        <dbReference type="ARBA" id="ARBA00022801"/>
    </source>
</evidence>
<evidence type="ECO:0000256" key="3">
    <source>
        <dbReference type="ARBA" id="ARBA00022670"/>
    </source>
</evidence>
<feature type="transmembrane region" description="Helical" evidence="9">
    <location>
        <begin position="5"/>
        <end position="21"/>
    </location>
</feature>
<name>A0A099T2F7_METMT</name>
<feature type="transmembrane region" description="Helical" evidence="9">
    <location>
        <begin position="55"/>
        <end position="75"/>
    </location>
</feature>
<dbReference type="NCBIfam" id="TIGR04125">
    <property type="entry name" value="exosort_PGF_TRM"/>
    <property type="match status" value="1"/>
</dbReference>
<keyword evidence="6 9" id="KW-1133">Transmembrane helix</keyword>
<dbReference type="GO" id="GO:0006508">
    <property type="term" value="P:proteolysis"/>
    <property type="evidence" value="ECO:0007669"/>
    <property type="project" value="UniProtKB-KW"/>
</dbReference>
<evidence type="ECO:0000256" key="7">
    <source>
        <dbReference type="ARBA" id="ARBA00023136"/>
    </source>
</evidence>
<feature type="active site" description="Acyl-thioester intermediate" evidence="8">
    <location>
        <position position="159"/>
    </location>
</feature>
<gene>
    <name evidence="10" type="ORF">LI82_04585</name>
</gene>
<evidence type="ECO:0000256" key="1">
    <source>
        <dbReference type="ARBA" id="ARBA00004651"/>
    </source>
</evidence>
<keyword evidence="3" id="KW-0645">Protease</keyword>
<feature type="transmembrane region" description="Helical" evidence="9">
    <location>
        <begin position="220"/>
        <end position="242"/>
    </location>
</feature>
<comment type="caution">
    <text evidence="10">The sequence shown here is derived from an EMBL/GenBank/DDBJ whole genome shotgun (WGS) entry which is preliminary data.</text>
</comment>
<dbReference type="NCBIfam" id="TIGR04178">
    <property type="entry name" value="exo_archaeo"/>
    <property type="match status" value="1"/>
</dbReference>
<dbReference type="GO" id="GO:0008233">
    <property type="term" value="F:peptidase activity"/>
    <property type="evidence" value="ECO:0007669"/>
    <property type="project" value="UniProtKB-KW"/>
</dbReference>
<dbReference type="Proteomes" id="UP000029859">
    <property type="component" value="Unassembled WGS sequence"/>
</dbReference>
<dbReference type="Pfam" id="PF09721">
    <property type="entry name" value="Exosortase_EpsH"/>
    <property type="match status" value="1"/>
</dbReference>
<proteinExistence type="predicted"/>
<keyword evidence="7 9" id="KW-0472">Membrane</keyword>
<evidence type="ECO:0000256" key="9">
    <source>
        <dbReference type="SAM" id="Phobius"/>
    </source>
</evidence>
<keyword evidence="5" id="KW-0378">Hydrolase</keyword>
<accession>A0A099T2F7</accession>
<evidence type="ECO:0000256" key="4">
    <source>
        <dbReference type="ARBA" id="ARBA00022692"/>
    </source>
</evidence>
<dbReference type="InterPro" id="IPR026392">
    <property type="entry name" value="Exo/Archaeosortase_dom"/>
</dbReference>
<feature type="transmembrane region" description="Helical" evidence="9">
    <location>
        <begin position="120"/>
        <end position="139"/>
    </location>
</feature>
<dbReference type="InterPro" id="IPR019127">
    <property type="entry name" value="Exosortase"/>
</dbReference>
<evidence type="ECO:0000256" key="2">
    <source>
        <dbReference type="ARBA" id="ARBA00022475"/>
    </source>
</evidence>
<dbReference type="InterPro" id="IPR014522">
    <property type="entry name" value="ArtA"/>
</dbReference>
<feature type="transmembrane region" description="Helical" evidence="9">
    <location>
        <begin position="151"/>
        <end position="173"/>
    </location>
</feature>
<sequence length="270" mass="30122">MIENVLWIAVALMILSSIIPATRGIKFLTGGVGWIFFSLHWAYQPLHYIEISDYFNVVLTLAIAAFCLFMAHSMIREYKGPSESGLSQDTNIILMVTSATAIGSLFYFPFANILSLNQWIISNVTNATAGLLGLLGYNVESTWHMITYNGYTVQIILACTAIESIALFTGLIISINAPFKRLMSAFMVSVPVIYMLNIVRDAFVIVAYGDQWFGAESFEIAHHVVAKIGSAIALFVIAYVVMRILPELLDMIDGLWQMTTRQIRDILRKS</sequence>
<evidence type="ECO:0000313" key="10">
    <source>
        <dbReference type="EMBL" id="KGK99297.1"/>
    </source>
</evidence>
<protein>
    <submittedName>
        <fullName evidence="10">Exosortase</fullName>
    </submittedName>
</protein>
<dbReference type="EMBL" id="JRHO01000009">
    <property type="protein sequence ID" value="KGK99297.1"/>
    <property type="molecule type" value="Genomic_DNA"/>
</dbReference>
<keyword evidence="4 9" id="KW-0812">Transmembrane</keyword>
<comment type="subcellular location">
    <subcellularLocation>
        <location evidence="1">Cell membrane</location>
        <topology evidence="1">Multi-pass membrane protein</topology>
    </subcellularLocation>
</comment>
<organism evidence="10 11">
    <name type="scientific">Methanococcoides methylutens</name>
    <dbReference type="NCBI Taxonomy" id="2226"/>
    <lineage>
        <taxon>Archaea</taxon>
        <taxon>Methanobacteriati</taxon>
        <taxon>Methanobacteriota</taxon>
        <taxon>Stenosarchaea group</taxon>
        <taxon>Methanomicrobia</taxon>
        <taxon>Methanosarcinales</taxon>
        <taxon>Methanosarcinaceae</taxon>
        <taxon>Methanococcoides</taxon>
    </lineage>
</organism>
<dbReference type="OrthoDB" id="200496at2157"/>